<dbReference type="AlphaFoldDB" id="A0A5B7CZM7"/>
<accession>A0A5B7CZM7</accession>
<proteinExistence type="predicted"/>
<organism evidence="1 2">
    <name type="scientific">Portunus trituberculatus</name>
    <name type="common">Swimming crab</name>
    <name type="synonym">Neptunus trituberculatus</name>
    <dbReference type="NCBI Taxonomy" id="210409"/>
    <lineage>
        <taxon>Eukaryota</taxon>
        <taxon>Metazoa</taxon>
        <taxon>Ecdysozoa</taxon>
        <taxon>Arthropoda</taxon>
        <taxon>Crustacea</taxon>
        <taxon>Multicrustacea</taxon>
        <taxon>Malacostraca</taxon>
        <taxon>Eumalacostraca</taxon>
        <taxon>Eucarida</taxon>
        <taxon>Decapoda</taxon>
        <taxon>Pleocyemata</taxon>
        <taxon>Brachyura</taxon>
        <taxon>Eubrachyura</taxon>
        <taxon>Portunoidea</taxon>
        <taxon>Portunidae</taxon>
        <taxon>Portuninae</taxon>
        <taxon>Portunus</taxon>
    </lineage>
</organism>
<evidence type="ECO:0000313" key="1">
    <source>
        <dbReference type="EMBL" id="MPC14361.1"/>
    </source>
</evidence>
<keyword evidence="2" id="KW-1185">Reference proteome</keyword>
<comment type="caution">
    <text evidence="1">The sequence shown here is derived from an EMBL/GenBank/DDBJ whole genome shotgun (WGS) entry which is preliminary data.</text>
</comment>
<dbReference type="Proteomes" id="UP000324222">
    <property type="component" value="Unassembled WGS sequence"/>
</dbReference>
<evidence type="ECO:0000313" key="2">
    <source>
        <dbReference type="Proteomes" id="UP000324222"/>
    </source>
</evidence>
<sequence>MAPPTPERLHRKCCVCVRCSGRLESGVLVVFYLDRPSVVLRRNVAKEELGEHPRSCRLIPMSRAARLVGPHSRSSLLSPAKAPQPLLALCKGYSAP</sequence>
<dbReference type="EMBL" id="VSRR010000345">
    <property type="protein sequence ID" value="MPC14361.1"/>
    <property type="molecule type" value="Genomic_DNA"/>
</dbReference>
<reference evidence="1 2" key="1">
    <citation type="submission" date="2019-05" db="EMBL/GenBank/DDBJ databases">
        <title>Another draft genome of Portunus trituberculatus and its Hox gene families provides insights of decapod evolution.</title>
        <authorList>
            <person name="Jeong J.-H."/>
            <person name="Song I."/>
            <person name="Kim S."/>
            <person name="Choi T."/>
            <person name="Kim D."/>
            <person name="Ryu S."/>
            <person name="Kim W."/>
        </authorList>
    </citation>
    <scope>NUCLEOTIDE SEQUENCE [LARGE SCALE GENOMIC DNA]</scope>
    <source>
        <tissue evidence="1">Muscle</tissue>
    </source>
</reference>
<protein>
    <submittedName>
        <fullName evidence="1">Uncharacterized protein</fullName>
    </submittedName>
</protein>
<gene>
    <name evidence="1" type="ORF">E2C01_007125</name>
</gene>
<name>A0A5B7CZM7_PORTR</name>